<dbReference type="EMBL" id="CM042032">
    <property type="protein sequence ID" value="KAI3776920.1"/>
    <property type="molecule type" value="Genomic_DNA"/>
</dbReference>
<reference evidence="2" key="1">
    <citation type="journal article" date="2022" name="Mol. Ecol. Resour.">
        <title>The genomes of chicory, endive, great burdock and yacon provide insights into Asteraceae palaeo-polyploidization history and plant inulin production.</title>
        <authorList>
            <person name="Fan W."/>
            <person name="Wang S."/>
            <person name="Wang H."/>
            <person name="Wang A."/>
            <person name="Jiang F."/>
            <person name="Liu H."/>
            <person name="Zhao H."/>
            <person name="Xu D."/>
            <person name="Zhang Y."/>
        </authorList>
    </citation>
    <scope>NUCLEOTIDE SEQUENCE [LARGE SCALE GENOMIC DNA]</scope>
    <source>
        <strain evidence="2">cv. Yunnan</strain>
    </source>
</reference>
<organism evidence="1 2">
    <name type="scientific">Smallanthus sonchifolius</name>
    <dbReference type="NCBI Taxonomy" id="185202"/>
    <lineage>
        <taxon>Eukaryota</taxon>
        <taxon>Viridiplantae</taxon>
        <taxon>Streptophyta</taxon>
        <taxon>Embryophyta</taxon>
        <taxon>Tracheophyta</taxon>
        <taxon>Spermatophyta</taxon>
        <taxon>Magnoliopsida</taxon>
        <taxon>eudicotyledons</taxon>
        <taxon>Gunneridae</taxon>
        <taxon>Pentapetalae</taxon>
        <taxon>asterids</taxon>
        <taxon>campanulids</taxon>
        <taxon>Asterales</taxon>
        <taxon>Asteraceae</taxon>
        <taxon>Asteroideae</taxon>
        <taxon>Heliantheae alliance</taxon>
        <taxon>Millerieae</taxon>
        <taxon>Smallanthus</taxon>
    </lineage>
</organism>
<name>A0ACB9G1I0_9ASTR</name>
<evidence type="ECO:0000313" key="1">
    <source>
        <dbReference type="EMBL" id="KAI3776920.1"/>
    </source>
</evidence>
<evidence type="ECO:0000313" key="2">
    <source>
        <dbReference type="Proteomes" id="UP001056120"/>
    </source>
</evidence>
<reference evidence="1 2" key="2">
    <citation type="journal article" date="2022" name="Mol. Ecol. Resour.">
        <title>The genomes of chicory, endive, great burdock and yacon provide insights into Asteraceae paleo-polyploidization history and plant inulin production.</title>
        <authorList>
            <person name="Fan W."/>
            <person name="Wang S."/>
            <person name="Wang H."/>
            <person name="Wang A."/>
            <person name="Jiang F."/>
            <person name="Liu H."/>
            <person name="Zhao H."/>
            <person name="Xu D."/>
            <person name="Zhang Y."/>
        </authorList>
    </citation>
    <scope>NUCLEOTIDE SEQUENCE [LARGE SCALE GENOMIC DNA]</scope>
    <source>
        <strain evidence="2">cv. Yunnan</strain>
        <tissue evidence="1">Leaves</tissue>
    </source>
</reference>
<gene>
    <name evidence="1" type="ORF">L1987_46711</name>
</gene>
<keyword evidence="2" id="KW-1185">Reference proteome</keyword>
<comment type="caution">
    <text evidence="1">The sequence shown here is derived from an EMBL/GenBank/DDBJ whole genome shotgun (WGS) entry which is preliminary data.</text>
</comment>
<dbReference type="Proteomes" id="UP001056120">
    <property type="component" value="Linkage Group LG15"/>
</dbReference>
<sequence>MLQRLLRQQFYCFLDGFSGYFLIPIAPEDQEKTTFTCPYGTFVYRRMPFGLYNAPTTFQRCIVAIFHDMIEDSMEVFMDDFSIFRSSFDHCLESLEKMMACYEETNLVLNWEKMPLYGARGHCARASDFRGGMRPFPNSRPHTSVKSIRSFLGHADFYHRFIRDFSKISRPMTQLLEKDGLFFFLSSAWRCLSY</sequence>
<proteinExistence type="predicted"/>
<accession>A0ACB9G1I0</accession>
<protein>
    <submittedName>
        <fullName evidence="1">Uncharacterized protein</fullName>
    </submittedName>
</protein>